<dbReference type="Gene3D" id="1.20.1110.10">
    <property type="entry name" value="Calcium-transporting ATPase, transmembrane domain"/>
    <property type="match status" value="1"/>
</dbReference>
<accession>A0ABV0PV43</accession>
<gene>
    <name evidence="2" type="ORF">GOODEAATRI_004186</name>
</gene>
<comment type="caution">
    <text evidence="2">The sequence shown here is derived from an EMBL/GenBank/DDBJ whole genome shotgun (WGS) entry which is preliminary data.</text>
</comment>
<keyword evidence="1" id="KW-0472">Membrane</keyword>
<sequence length="151" mass="17155">MLLERPIVQMSRWQRDTVIAEPASVYACELVLAWFEEGEETITAFVEPFVILLILIANAIVGVWQVYTDSYHNEPPALALLTLLFCGDCWESVCSDTPAGLLAWSLTLGSVQLLWDQNQHCPAFRGYLLLLLIYDTENMEILEDDVEMMLL</sequence>
<evidence type="ECO:0000313" key="2">
    <source>
        <dbReference type="EMBL" id="MEQ2187382.1"/>
    </source>
</evidence>
<keyword evidence="3" id="KW-1185">Reference proteome</keyword>
<protein>
    <submittedName>
        <fullName evidence="2">Uncharacterized protein</fullName>
    </submittedName>
</protein>
<reference evidence="2 3" key="1">
    <citation type="submission" date="2021-06" db="EMBL/GenBank/DDBJ databases">
        <authorList>
            <person name="Palmer J.M."/>
        </authorList>
    </citation>
    <scope>NUCLEOTIDE SEQUENCE [LARGE SCALE GENOMIC DNA]</scope>
    <source>
        <strain evidence="2 3">GA_2019</strain>
        <tissue evidence="2">Muscle</tissue>
    </source>
</reference>
<dbReference type="Proteomes" id="UP001476798">
    <property type="component" value="Unassembled WGS sequence"/>
</dbReference>
<evidence type="ECO:0000256" key="1">
    <source>
        <dbReference type="SAM" id="Phobius"/>
    </source>
</evidence>
<dbReference type="EMBL" id="JAHRIO010090134">
    <property type="protein sequence ID" value="MEQ2187382.1"/>
    <property type="molecule type" value="Genomic_DNA"/>
</dbReference>
<feature type="transmembrane region" description="Helical" evidence="1">
    <location>
        <begin position="49"/>
        <end position="67"/>
    </location>
</feature>
<proteinExistence type="predicted"/>
<keyword evidence="1" id="KW-0812">Transmembrane</keyword>
<organism evidence="2 3">
    <name type="scientific">Goodea atripinnis</name>
    <dbReference type="NCBI Taxonomy" id="208336"/>
    <lineage>
        <taxon>Eukaryota</taxon>
        <taxon>Metazoa</taxon>
        <taxon>Chordata</taxon>
        <taxon>Craniata</taxon>
        <taxon>Vertebrata</taxon>
        <taxon>Euteleostomi</taxon>
        <taxon>Actinopterygii</taxon>
        <taxon>Neopterygii</taxon>
        <taxon>Teleostei</taxon>
        <taxon>Neoteleostei</taxon>
        <taxon>Acanthomorphata</taxon>
        <taxon>Ovalentaria</taxon>
        <taxon>Atherinomorphae</taxon>
        <taxon>Cyprinodontiformes</taxon>
        <taxon>Goodeidae</taxon>
        <taxon>Goodea</taxon>
    </lineage>
</organism>
<name>A0ABV0PV43_9TELE</name>
<evidence type="ECO:0000313" key="3">
    <source>
        <dbReference type="Proteomes" id="UP001476798"/>
    </source>
</evidence>
<keyword evidence="1" id="KW-1133">Transmembrane helix</keyword>